<organism evidence="3">
    <name type="scientific">marine metagenome</name>
    <dbReference type="NCBI Taxonomy" id="408172"/>
    <lineage>
        <taxon>unclassified sequences</taxon>
        <taxon>metagenomes</taxon>
        <taxon>ecological metagenomes</taxon>
    </lineage>
</organism>
<dbReference type="Gene3D" id="3.40.50.2000">
    <property type="entry name" value="Glycogen Phosphorylase B"/>
    <property type="match status" value="1"/>
</dbReference>
<evidence type="ECO:0000259" key="2">
    <source>
        <dbReference type="Pfam" id="PF13439"/>
    </source>
</evidence>
<name>A0A382S4U4_9ZZZZ</name>
<evidence type="ECO:0000256" key="1">
    <source>
        <dbReference type="ARBA" id="ARBA00022679"/>
    </source>
</evidence>
<dbReference type="InterPro" id="IPR028098">
    <property type="entry name" value="Glyco_trans_4-like_N"/>
</dbReference>
<feature type="non-terminal residue" evidence="3">
    <location>
        <position position="222"/>
    </location>
</feature>
<feature type="domain" description="Glycosyltransferase subfamily 4-like N-terminal" evidence="2">
    <location>
        <begin position="20"/>
        <end position="183"/>
    </location>
</feature>
<accession>A0A382S4U4</accession>
<gene>
    <name evidence="3" type="ORF">METZ01_LOCUS357121</name>
</gene>
<reference evidence="3" key="1">
    <citation type="submission" date="2018-05" db="EMBL/GenBank/DDBJ databases">
        <authorList>
            <person name="Lanie J.A."/>
            <person name="Ng W.-L."/>
            <person name="Kazmierczak K.M."/>
            <person name="Andrzejewski T.M."/>
            <person name="Davidsen T.M."/>
            <person name="Wayne K.J."/>
            <person name="Tettelin H."/>
            <person name="Glass J.I."/>
            <person name="Rusch D."/>
            <person name="Podicherti R."/>
            <person name="Tsui H.-C.T."/>
            <person name="Winkler M.E."/>
        </authorList>
    </citation>
    <scope>NUCLEOTIDE SEQUENCE</scope>
</reference>
<dbReference type="PANTHER" id="PTHR46401">
    <property type="entry name" value="GLYCOSYLTRANSFERASE WBBK-RELATED"/>
    <property type="match status" value="1"/>
</dbReference>
<dbReference type="Pfam" id="PF13439">
    <property type="entry name" value="Glyco_transf_4"/>
    <property type="match status" value="1"/>
</dbReference>
<proteinExistence type="predicted"/>
<dbReference type="PANTHER" id="PTHR46401:SF2">
    <property type="entry name" value="GLYCOSYLTRANSFERASE WBBK-RELATED"/>
    <property type="match status" value="1"/>
</dbReference>
<dbReference type="AlphaFoldDB" id="A0A382S4U4"/>
<evidence type="ECO:0000313" key="3">
    <source>
        <dbReference type="EMBL" id="SVD04267.1"/>
    </source>
</evidence>
<protein>
    <recommendedName>
        <fullName evidence="2">Glycosyltransferase subfamily 4-like N-terminal domain-containing protein</fullName>
    </recommendedName>
</protein>
<dbReference type="SUPFAM" id="SSF53756">
    <property type="entry name" value="UDP-Glycosyltransferase/glycogen phosphorylase"/>
    <property type="match status" value="1"/>
</dbReference>
<dbReference type="GO" id="GO:0016757">
    <property type="term" value="F:glycosyltransferase activity"/>
    <property type="evidence" value="ECO:0007669"/>
    <property type="project" value="TreeGrafter"/>
</dbReference>
<sequence>MESMLNKIGILAFVANIDHGVFNYTNSLIDALKNDSTNKYILFCNENDDRFDNYNLEIRKLCKSKSNFIKKILILIQFIFFIRKPYMLTKDEIDLFHDINFFISPAVSAYPHYYLNKPFVFTLHDMQEKYYPNYFTLYERFIRWINNKTLVKCAYKIICESDYVKNDIINFTKTRPEKIVIIQSPPPENLLNYAFTDSQLIKIKSKYNLPKKFIFYPAQSWP</sequence>
<keyword evidence="1" id="KW-0808">Transferase</keyword>
<dbReference type="EMBL" id="UINC01126036">
    <property type="protein sequence ID" value="SVD04267.1"/>
    <property type="molecule type" value="Genomic_DNA"/>
</dbReference>